<keyword evidence="1" id="KW-0472">Membrane</keyword>
<proteinExistence type="predicted"/>
<dbReference type="EMBL" id="RCUY01000002">
    <property type="protein sequence ID" value="RLP83926.1"/>
    <property type="molecule type" value="Genomic_DNA"/>
</dbReference>
<reference evidence="2 3" key="1">
    <citation type="submission" date="2018-10" db="EMBL/GenBank/DDBJ databases">
        <authorList>
            <person name="Li J."/>
        </authorList>
    </citation>
    <scope>NUCLEOTIDE SEQUENCE [LARGE SCALE GENOMIC DNA]</scope>
    <source>
        <strain evidence="2 3">JCM 11654</strain>
    </source>
</reference>
<dbReference type="OrthoDB" id="4807612at2"/>
<gene>
    <name evidence="2" type="ORF">D9V34_03730</name>
</gene>
<evidence type="ECO:0000313" key="2">
    <source>
        <dbReference type="EMBL" id="RLP83926.1"/>
    </source>
</evidence>
<protein>
    <submittedName>
        <fullName evidence="2">Uncharacterized protein</fullName>
    </submittedName>
</protein>
<keyword evidence="3" id="KW-1185">Reference proteome</keyword>
<feature type="transmembrane region" description="Helical" evidence="1">
    <location>
        <begin position="6"/>
        <end position="26"/>
    </location>
</feature>
<sequence>MENFWVNALWSVTPTILVGLVFWAIVRSIIRADRGERAAYAEMESVERVRLGLPPAPRPGSAAAAKASSPE</sequence>
<dbReference type="RefSeq" id="WP_121687549.1">
    <property type="nucleotide sequence ID" value="NZ_RCUY01000002.1"/>
</dbReference>
<evidence type="ECO:0000256" key="1">
    <source>
        <dbReference type="SAM" id="Phobius"/>
    </source>
</evidence>
<name>A0A3L7AU10_9MICO</name>
<evidence type="ECO:0000313" key="3">
    <source>
        <dbReference type="Proteomes" id="UP000269438"/>
    </source>
</evidence>
<organism evidence="2 3">
    <name type="scientific">Mycetocola lacteus</name>
    <dbReference type="NCBI Taxonomy" id="76637"/>
    <lineage>
        <taxon>Bacteria</taxon>
        <taxon>Bacillati</taxon>
        <taxon>Actinomycetota</taxon>
        <taxon>Actinomycetes</taxon>
        <taxon>Micrococcales</taxon>
        <taxon>Microbacteriaceae</taxon>
        <taxon>Mycetocola</taxon>
    </lineage>
</organism>
<keyword evidence="1" id="KW-1133">Transmembrane helix</keyword>
<dbReference type="AlphaFoldDB" id="A0A3L7AU10"/>
<dbReference type="Proteomes" id="UP000269438">
    <property type="component" value="Unassembled WGS sequence"/>
</dbReference>
<accession>A0A3L7AU10</accession>
<keyword evidence="1" id="KW-0812">Transmembrane</keyword>
<comment type="caution">
    <text evidence="2">The sequence shown here is derived from an EMBL/GenBank/DDBJ whole genome shotgun (WGS) entry which is preliminary data.</text>
</comment>